<proteinExistence type="predicted"/>
<dbReference type="RefSeq" id="WP_201259814.1">
    <property type="nucleotide sequence ID" value="NZ_CP172320.1"/>
</dbReference>
<accession>A0ABT1S9C2</accession>
<organism evidence="1 2">
    <name type="scientific">Tissierella carlieri</name>
    <dbReference type="NCBI Taxonomy" id="689904"/>
    <lineage>
        <taxon>Bacteria</taxon>
        <taxon>Bacillati</taxon>
        <taxon>Bacillota</taxon>
        <taxon>Tissierellia</taxon>
        <taxon>Tissierellales</taxon>
        <taxon>Tissierellaceae</taxon>
        <taxon>Tissierella</taxon>
    </lineage>
</organism>
<dbReference type="Proteomes" id="UP001524478">
    <property type="component" value="Unassembled WGS sequence"/>
</dbReference>
<gene>
    <name evidence="1" type="ORF">NE686_08220</name>
</gene>
<keyword evidence="2" id="KW-1185">Reference proteome</keyword>
<evidence type="ECO:0000313" key="2">
    <source>
        <dbReference type="Proteomes" id="UP001524478"/>
    </source>
</evidence>
<reference evidence="1 2" key="1">
    <citation type="submission" date="2022-06" db="EMBL/GenBank/DDBJ databases">
        <title>Isolation of gut microbiota from human fecal samples.</title>
        <authorList>
            <person name="Pamer E.G."/>
            <person name="Barat B."/>
            <person name="Waligurski E."/>
            <person name="Medina S."/>
            <person name="Paddock L."/>
            <person name="Mostad J."/>
        </authorList>
    </citation>
    <scope>NUCLEOTIDE SEQUENCE [LARGE SCALE GENOMIC DNA]</scope>
    <source>
        <strain evidence="1 2">DFI.7.95</strain>
    </source>
</reference>
<name>A0ABT1S9C2_9FIRM</name>
<sequence length="48" mass="5723">MEDKNKLSQVTLANIDNEELKEIQNLEQKLDDKYYILAFKKTENETFS</sequence>
<dbReference type="EMBL" id="JANGAC010000005">
    <property type="protein sequence ID" value="MCQ4923064.1"/>
    <property type="molecule type" value="Genomic_DNA"/>
</dbReference>
<protein>
    <submittedName>
        <fullName evidence="1">Uncharacterized protein</fullName>
    </submittedName>
</protein>
<evidence type="ECO:0000313" key="1">
    <source>
        <dbReference type="EMBL" id="MCQ4923064.1"/>
    </source>
</evidence>
<comment type="caution">
    <text evidence="1">The sequence shown here is derived from an EMBL/GenBank/DDBJ whole genome shotgun (WGS) entry which is preliminary data.</text>
</comment>